<dbReference type="InterPro" id="IPR005790">
    <property type="entry name" value="DNA_polIII_delta"/>
</dbReference>
<keyword evidence="4" id="KW-0235">DNA replication</keyword>
<evidence type="ECO:0000256" key="3">
    <source>
        <dbReference type="ARBA" id="ARBA00022695"/>
    </source>
</evidence>
<dbReference type="Gene3D" id="1.20.272.10">
    <property type="match status" value="1"/>
</dbReference>
<evidence type="ECO:0000256" key="2">
    <source>
        <dbReference type="ARBA" id="ARBA00022679"/>
    </source>
</evidence>
<accession>A0A5B8IS65</accession>
<evidence type="ECO:0000313" key="8">
    <source>
        <dbReference type="EMBL" id="QDY68263.1"/>
    </source>
</evidence>
<dbReference type="EMBL" id="CP042261">
    <property type="protein sequence ID" value="QDY68263.1"/>
    <property type="molecule type" value="Genomic_DNA"/>
</dbReference>
<evidence type="ECO:0000256" key="7">
    <source>
        <dbReference type="ARBA" id="ARBA00049244"/>
    </source>
</evidence>
<dbReference type="PANTHER" id="PTHR34388">
    <property type="entry name" value="DNA POLYMERASE III SUBUNIT DELTA"/>
    <property type="match status" value="1"/>
</dbReference>
<keyword evidence="3" id="KW-0548">Nucleotidyltransferase</keyword>
<dbReference type="GO" id="GO:0003677">
    <property type="term" value="F:DNA binding"/>
    <property type="evidence" value="ECO:0007669"/>
    <property type="project" value="InterPro"/>
</dbReference>
<keyword evidence="2" id="KW-0808">Transferase</keyword>
<dbReference type="GO" id="GO:0009360">
    <property type="term" value="C:DNA polymerase III complex"/>
    <property type="evidence" value="ECO:0007669"/>
    <property type="project" value="TreeGrafter"/>
</dbReference>
<dbReference type="EC" id="2.7.7.7" evidence="1"/>
<dbReference type="InterPro" id="IPR008921">
    <property type="entry name" value="DNA_pol3_clamp-load_cplx_C"/>
</dbReference>
<gene>
    <name evidence="8" type="ORF">FPZ52_00600</name>
</gene>
<dbReference type="SUPFAM" id="SSF48019">
    <property type="entry name" value="post-AAA+ oligomerization domain-like"/>
    <property type="match status" value="1"/>
</dbReference>
<dbReference type="RefSeq" id="WP_146362720.1">
    <property type="nucleotide sequence ID" value="NZ_CP042261.1"/>
</dbReference>
<keyword evidence="5" id="KW-0239">DNA-directed DNA polymerase</keyword>
<dbReference type="OrthoDB" id="9804983at2"/>
<dbReference type="Proteomes" id="UP000318483">
    <property type="component" value="Chromosome"/>
</dbReference>
<name>A0A5B8IS65_9RHOB</name>
<evidence type="ECO:0000256" key="4">
    <source>
        <dbReference type="ARBA" id="ARBA00022705"/>
    </source>
</evidence>
<evidence type="ECO:0000256" key="1">
    <source>
        <dbReference type="ARBA" id="ARBA00012417"/>
    </source>
</evidence>
<reference evidence="8 9" key="1">
    <citation type="submission" date="2019-07" db="EMBL/GenBank/DDBJ databases">
        <title>Litoreibacter alkalisoli sp. nov., isolated from saline-alkaline soil.</title>
        <authorList>
            <person name="Wang S."/>
            <person name="Xu L."/>
            <person name="Xing Y.-T."/>
            <person name="Sun J.-Q."/>
        </authorList>
    </citation>
    <scope>NUCLEOTIDE SEQUENCE [LARGE SCALE GENOMIC DNA]</scope>
    <source>
        <strain evidence="8 9">LN3S51</strain>
    </source>
</reference>
<dbReference type="PANTHER" id="PTHR34388:SF1">
    <property type="entry name" value="DNA POLYMERASE III SUBUNIT DELTA"/>
    <property type="match status" value="1"/>
</dbReference>
<dbReference type="KEGG" id="lit:FPZ52_00600"/>
<sequence>MKLNSRDAQRYFAAPDLSRAGVLIYGPDAMRVALKRQQVIANIIGPDGEAEMRITRLASADLRGQAAAVVDAIRARGFFDGPRAVFVDGAPDSLAPALKLAVDDWQEGDAQIIVTAGQLTPRSALRKLFEGHQNAYIAAVYADPPSPAEVSETLSQAGLRDVPQPVMADLVALADTLDPGDFRQTVEKLSLYKLEDTTPVSAEDVAAISPVSVEAEMDDLLTVVAEGRADKISPLLKRMQGQGQAPVSICIAAIRHFRTLHAVASYPGGAQQGIAKLRPPVFGPRRDKVLRQAQNWGAHKLEEANAMLLDADLALRSSNPPPQMAMIERVLIRLAFKARR</sequence>
<protein>
    <recommendedName>
        <fullName evidence="1">DNA-directed DNA polymerase</fullName>
        <ecNumber evidence="1">2.7.7.7</ecNumber>
    </recommendedName>
</protein>
<comment type="catalytic activity">
    <reaction evidence="7">
        <text>DNA(n) + a 2'-deoxyribonucleoside 5'-triphosphate = DNA(n+1) + diphosphate</text>
        <dbReference type="Rhea" id="RHEA:22508"/>
        <dbReference type="Rhea" id="RHEA-COMP:17339"/>
        <dbReference type="Rhea" id="RHEA-COMP:17340"/>
        <dbReference type="ChEBI" id="CHEBI:33019"/>
        <dbReference type="ChEBI" id="CHEBI:61560"/>
        <dbReference type="ChEBI" id="CHEBI:173112"/>
        <dbReference type="EC" id="2.7.7.7"/>
    </reaction>
</comment>
<evidence type="ECO:0000313" key="9">
    <source>
        <dbReference type="Proteomes" id="UP000318483"/>
    </source>
</evidence>
<dbReference type="GO" id="GO:0003887">
    <property type="term" value="F:DNA-directed DNA polymerase activity"/>
    <property type="evidence" value="ECO:0007669"/>
    <property type="project" value="UniProtKB-KW"/>
</dbReference>
<proteinExistence type="inferred from homology"/>
<dbReference type="NCBIfam" id="TIGR01128">
    <property type="entry name" value="holA"/>
    <property type="match status" value="1"/>
</dbReference>
<organism evidence="8 9">
    <name type="scientific">Qingshengfaniella alkalisoli</name>
    <dbReference type="NCBI Taxonomy" id="2599296"/>
    <lineage>
        <taxon>Bacteria</taxon>
        <taxon>Pseudomonadati</taxon>
        <taxon>Pseudomonadota</taxon>
        <taxon>Alphaproteobacteria</taxon>
        <taxon>Rhodobacterales</taxon>
        <taxon>Paracoccaceae</taxon>
        <taxon>Qingshengfaniella</taxon>
    </lineage>
</organism>
<dbReference type="AlphaFoldDB" id="A0A5B8IS65"/>
<keyword evidence="9" id="KW-1185">Reference proteome</keyword>
<evidence type="ECO:0000256" key="6">
    <source>
        <dbReference type="ARBA" id="ARBA00034754"/>
    </source>
</evidence>
<evidence type="ECO:0000256" key="5">
    <source>
        <dbReference type="ARBA" id="ARBA00022932"/>
    </source>
</evidence>
<dbReference type="GO" id="GO:0006261">
    <property type="term" value="P:DNA-templated DNA replication"/>
    <property type="evidence" value="ECO:0007669"/>
    <property type="project" value="TreeGrafter"/>
</dbReference>
<comment type="similarity">
    <text evidence="6">Belongs to the DNA polymerase HolA subunit family.</text>
</comment>